<evidence type="ECO:0000313" key="3">
    <source>
        <dbReference type="Proteomes" id="UP000243217"/>
    </source>
</evidence>
<evidence type="ECO:0000313" key="2">
    <source>
        <dbReference type="EMBL" id="OQS06069.1"/>
    </source>
</evidence>
<dbReference type="GO" id="GO:0005525">
    <property type="term" value="F:GTP binding"/>
    <property type="evidence" value="ECO:0007669"/>
    <property type="project" value="InterPro"/>
</dbReference>
<reference evidence="2 3" key="1">
    <citation type="journal article" date="2014" name="Genome Biol. Evol.">
        <title>The secreted proteins of Achlya hypogyna and Thraustotheca clavata identify the ancestral oomycete secretome and reveal gene acquisitions by horizontal gene transfer.</title>
        <authorList>
            <person name="Misner I."/>
            <person name="Blouin N."/>
            <person name="Leonard G."/>
            <person name="Richards T.A."/>
            <person name="Lane C.E."/>
        </authorList>
    </citation>
    <scope>NUCLEOTIDE SEQUENCE [LARGE SCALE GENOMIC DNA]</scope>
    <source>
        <strain evidence="2 3">ATCC 34112</strain>
    </source>
</reference>
<dbReference type="EMBL" id="JNBS01000378">
    <property type="protein sequence ID" value="OQS06069.1"/>
    <property type="molecule type" value="Genomic_DNA"/>
</dbReference>
<keyword evidence="3" id="KW-1185">Reference proteome</keyword>
<keyword evidence="1" id="KW-0175">Coiled coil</keyword>
<organism evidence="2 3">
    <name type="scientific">Thraustotheca clavata</name>
    <dbReference type="NCBI Taxonomy" id="74557"/>
    <lineage>
        <taxon>Eukaryota</taxon>
        <taxon>Sar</taxon>
        <taxon>Stramenopiles</taxon>
        <taxon>Oomycota</taxon>
        <taxon>Saprolegniomycetes</taxon>
        <taxon>Saprolegniales</taxon>
        <taxon>Achlyaceae</taxon>
        <taxon>Thraustotheca</taxon>
    </lineage>
</organism>
<dbReference type="InterPro" id="IPR036543">
    <property type="entry name" value="Guanylate-bd_C_sf"/>
</dbReference>
<sequence>MDEEVVWEYHNALLLVDGDSLRLTAPGVAFLSSFNHPIATVVITGGSKRLNLASRALLDNQVKEATQPGIYCIANADFMQSGRCVLLLDVQLPSWPSPLRAIAASIASLLIVADYDDATMIAQMIHGLKEDNEDIEEFLPTLAWISDGNTMNFQPRTWPQIEDINLDAALALAKHVGQFTLPDQATSAYRNRLYLYALEKRVYGTSFTGNMMVSFIDGCLTPTSDGAIDLLAAWDQVVRLECEPIAAEALQTYRDAMDDVVTEGPPMELSGLQKLHSDVEAMAFSLYSSRATFKHAPARRQVKEKLKQNITELYDAQTNQLLAYSFSYCSKIRDELLQVHLQASQESIAEALNGFIQAYRAQAQGPKKEEILSDCLGTKGVAYLVEVNKRAYMSWTEEQLSDERKQLHEEYRAKQEKLVEHFTLQKDQLEERVRQEQTLWQKAQIATQARSNMDATEHKRLREDLSSAQRAILELQEENRRLQNTISEWQSKCQNLQDQVVAKENALQEEALVRSSLVDRLSEAIQQEQTIASKYEHQIAQVVNTSQAKDNQLRETQAQLHTVSEEKEMLQRKLNEFFLKASALPPVIQEHLICVESDTIEFADALSSFMST</sequence>
<dbReference type="Proteomes" id="UP000243217">
    <property type="component" value="Unassembled WGS sequence"/>
</dbReference>
<evidence type="ECO:0000256" key="1">
    <source>
        <dbReference type="SAM" id="Coils"/>
    </source>
</evidence>
<protein>
    <submittedName>
        <fullName evidence="2">Uncharacterized protein</fullName>
    </submittedName>
</protein>
<dbReference type="PANTHER" id="PTHR10751">
    <property type="entry name" value="GUANYLATE BINDING PROTEIN"/>
    <property type="match status" value="1"/>
</dbReference>
<dbReference type="GO" id="GO:0003924">
    <property type="term" value="F:GTPase activity"/>
    <property type="evidence" value="ECO:0007669"/>
    <property type="project" value="InterPro"/>
</dbReference>
<comment type="caution">
    <text evidence="2">The sequence shown here is derived from an EMBL/GenBank/DDBJ whole genome shotgun (WGS) entry which is preliminary data.</text>
</comment>
<proteinExistence type="predicted"/>
<accession>A0A1W0A7A2</accession>
<gene>
    <name evidence="2" type="ORF">THRCLA_01865</name>
</gene>
<feature type="coiled-coil region" evidence="1">
    <location>
        <begin position="397"/>
        <end position="573"/>
    </location>
</feature>
<dbReference type="AlphaFoldDB" id="A0A1W0A7A2"/>
<name>A0A1W0A7A2_9STRA</name>
<dbReference type="SUPFAM" id="SSF48340">
    <property type="entry name" value="Interferon-induced guanylate-binding protein 1 (GBP1), C-terminal domain"/>
    <property type="match status" value="1"/>
</dbReference>
<dbReference type="OrthoDB" id="66244at2759"/>